<dbReference type="InterPro" id="IPR035927">
    <property type="entry name" value="DUSP-like_sf"/>
</dbReference>
<dbReference type="SUPFAM" id="SSF57850">
    <property type="entry name" value="RING/U-box"/>
    <property type="match status" value="1"/>
</dbReference>
<dbReference type="GO" id="GO:0008270">
    <property type="term" value="F:zinc ion binding"/>
    <property type="evidence" value="ECO:0007669"/>
    <property type="project" value="UniProtKB-KW"/>
</dbReference>
<dbReference type="InterPro" id="IPR027370">
    <property type="entry name" value="Znf-RING_euk"/>
</dbReference>
<feature type="region of interest" description="Disordered" evidence="6">
    <location>
        <begin position="523"/>
        <end position="545"/>
    </location>
</feature>
<gene>
    <name evidence="9" type="ORF">ECRASSUSDP1_LOCUS248</name>
</gene>
<dbReference type="Gene3D" id="3.30.2230.10">
    <property type="entry name" value="DUSP-like"/>
    <property type="match status" value="1"/>
</dbReference>
<feature type="domain" description="DUSP" evidence="8">
    <location>
        <begin position="354"/>
        <end position="468"/>
    </location>
</feature>
<dbReference type="PANTHER" id="PTHR24103">
    <property type="entry name" value="E3 UBIQUITIN-PROTEIN LIGASE TRIM"/>
    <property type="match status" value="1"/>
</dbReference>
<dbReference type="PROSITE" id="PS51283">
    <property type="entry name" value="DUSP"/>
    <property type="match status" value="1"/>
</dbReference>
<dbReference type="Proteomes" id="UP001295684">
    <property type="component" value="Unassembled WGS sequence"/>
</dbReference>
<dbReference type="InterPro" id="IPR013083">
    <property type="entry name" value="Znf_RING/FYVE/PHD"/>
</dbReference>
<keyword evidence="10" id="KW-1185">Reference proteome</keyword>
<evidence type="ECO:0008006" key="11">
    <source>
        <dbReference type="Google" id="ProtNLM"/>
    </source>
</evidence>
<dbReference type="InterPro" id="IPR017907">
    <property type="entry name" value="Znf_RING_CS"/>
</dbReference>
<evidence type="ECO:0000256" key="3">
    <source>
        <dbReference type="ARBA" id="ARBA00022833"/>
    </source>
</evidence>
<evidence type="ECO:0000256" key="1">
    <source>
        <dbReference type="ARBA" id="ARBA00022723"/>
    </source>
</evidence>
<dbReference type="Pfam" id="PF06337">
    <property type="entry name" value="DUSP"/>
    <property type="match status" value="1"/>
</dbReference>
<keyword evidence="3" id="KW-0862">Zinc</keyword>
<feature type="domain" description="RING-type" evidence="7">
    <location>
        <begin position="3"/>
        <end position="45"/>
    </location>
</feature>
<dbReference type="InterPro" id="IPR050143">
    <property type="entry name" value="TRIM/RBCC"/>
</dbReference>
<evidence type="ECO:0000259" key="8">
    <source>
        <dbReference type="PROSITE" id="PS51283"/>
    </source>
</evidence>
<dbReference type="SMART" id="SM00184">
    <property type="entry name" value="RING"/>
    <property type="match status" value="1"/>
</dbReference>
<evidence type="ECO:0000256" key="6">
    <source>
        <dbReference type="SAM" id="MobiDB-lite"/>
    </source>
</evidence>
<dbReference type="InterPro" id="IPR006615">
    <property type="entry name" value="Pept_C19_DUSP"/>
</dbReference>
<proteinExistence type="predicted"/>
<dbReference type="Pfam" id="PF13445">
    <property type="entry name" value="zf-RING_UBOX"/>
    <property type="match status" value="1"/>
</dbReference>
<dbReference type="SUPFAM" id="SSF143791">
    <property type="entry name" value="DUSP-like"/>
    <property type="match status" value="1"/>
</dbReference>
<comment type="caution">
    <text evidence="9">The sequence shown here is derived from an EMBL/GenBank/DDBJ whole genome shotgun (WGS) entry which is preliminary data.</text>
</comment>
<dbReference type="Gene3D" id="3.30.40.10">
    <property type="entry name" value="Zinc/RING finger domain, C3HC4 (zinc finger)"/>
    <property type="match status" value="1"/>
</dbReference>
<evidence type="ECO:0000313" key="10">
    <source>
        <dbReference type="Proteomes" id="UP001295684"/>
    </source>
</evidence>
<evidence type="ECO:0000256" key="2">
    <source>
        <dbReference type="ARBA" id="ARBA00022771"/>
    </source>
</evidence>
<organism evidence="9 10">
    <name type="scientific">Euplotes crassus</name>
    <dbReference type="NCBI Taxonomy" id="5936"/>
    <lineage>
        <taxon>Eukaryota</taxon>
        <taxon>Sar</taxon>
        <taxon>Alveolata</taxon>
        <taxon>Ciliophora</taxon>
        <taxon>Intramacronucleata</taxon>
        <taxon>Spirotrichea</taxon>
        <taxon>Hypotrichia</taxon>
        <taxon>Euplotida</taxon>
        <taxon>Euplotidae</taxon>
        <taxon>Moneuplotes</taxon>
    </lineage>
</organism>
<keyword evidence="2 4" id="KW-0863">Zinc-finger</keyword>
<sequence>MECPICLRDWSMTLVPLIIQCGHSYCKECIGQLVKNGNMNCCICKEDNKFTALSDLEINLTFLKRSHYLPENPGSEYLSKKLNIEIFKDYRCLDHDAPVHSYCPDTMEVFCCKCENDNNEEAKNVTRIPEVVHQLKTCLNSQRLKNKQASLQMKFAEKVLEAQLEKSKMDNLQKIEEHYDNLQKLLEQRRQQAKKEYLDKFEDYFKSLDCFETIKQVRKHLAEVEHLINDKDKGKIGDYCQSCIELSNLKNEVNLADFDAPKEILMFEPEVSQNETSGAEYTSVNYTIELKPYKFNAVQDSIDITKCWYCHHCETQNSSITNCLSCSGCLTPRPIEYYESFFKNYRYASLDDFKLLEERQKSEEELINSLKKPSYKDKVCYVINESWLIFWDHYITQKKKAYNLQTDEESLINNYVPHPGQINNHILVRKPKEGQEAVAKYKDVNPRVWNAFYQIYGGGPKVHKRNKKDSKLSMRPLQDPYEAEFNAKIEKIKKKNSLLGKAKPKNPLHQRPRTGIRHRVKGASAGISERHLTKRTNASKKDMTF</sequence>
<evidence type="ECO:0000259" key="7">
    <source>
        <dbReference type="PROSITE" id="PS50089"/>
    </source>
</evidence>
<feature type="coiled-coil region" evidence="5">
    <location>
        <begin position="146"/>
        <end position="195"/>
    </location>
</feature>
<evidence type="ECO:0000313" key="9">
    <source>
        <dbReference type="EMBL" id="CAI2358964.1"/>
    </source>
</evidence>
<dbReference type="GO" id="GO:0004843">
    <property type="term" value="F:cysteine-type deubiquitinase activity"/>
    <property type="evidence" value="ECO:0007669"/>
    <property type="project" value="InterPro"/>
</dbReference>
<accession>A0AAD1X2Z7</accession>
<name>A0AAD1X2Z7_EUPCR</name>
<dbReference type="AlphaFoldDB" id="A0AAD1X2Z7"/>
<reference evidence="9" key="1">
    <citation type="submission" date="2023-07" db="EMBL/GenBank/DDBJ databases">
        <authorList>
            <consortium name="AG Swart"/>
            <person name="Singh M."/>
            <person name="Singh A."/>
            <person name="Seah K."/>
            <person name="Emmerich C."/>
        </authorList>
    </citation>
    <scope>NUCLEOTIDE SEQUENCE</scope>
    <source>
        <strain evidence="9">DP1</strain>
    </source>
</reference>
<dbReference type="EMBL" id="CAMPGE010000231">
    <property type="protein sequence ID" value="CAI2358964.1"/>
    <property type="molecule type" value="Genomic_DNA"/>
</dbReference>
<evidence type="ECO:0000256" key="4">
    <source>
        <dbReference type="PROSITE-ProRule" id="PRU00175"/>
    </source>
</evidence>
<dbReference type="PROSITE" id="PS50089">
    <property type="entry name" value="ZF_RING_2"/>
    <property type="match status" value="1"/>
</dbReference>
<evidence type="ECO:0000256" key="5">
    <source>
        <dbReference type="SAM" id="Coils"/>
    </source>
</evidence>
<keyword evidence="5" id="KW-0175">Coiled coil</keyword>
<dbReference type="PROSITE" id="PS00518">
    <property type="entry name" value="ZF_RING_1"/>
    <property type="match status" value="1"/>
</dbReference>
<keyword evidence="1" id="KW-0479">Metal-binding</keyword>
<dbReference type="InterPro" id="IPR001841">
    <property type="entry name" value="Znf_RING"/>
</dbReference>
<protein>
    <recommendedName>
        <fullName evidence="11">RanBP-type and C3HC4-type zinc finger-containing protein 1</fullName>
    </recommendedName>
</protein>